<feature type="transmembrane region" description="Helical" evidence="6">
    <location>
        <begin position="322"/>
        <end position="342"/>
    </location>
</feature>
<feature type="transmembrane region" description="Helical" evidence="6">
    <location>
        <begin position="446"/>
        <end position="467"/>
    </location>
</feature>
<evidence type="ECO:0000256" key="2">
    <source>
        <dbReference type="ARBA" id="ARBA00022475"/>
    </source>
</evidence>
<gene>
    <name evidence="7" type="ORF">IAB28_01570</name>
</gene>
<keyword evidence="4 6" id="KW-1133">Transmembrane helix</keyword>
<feature type="transmembrane region" description="Helical" evidence="6">
    <location>
        <begin position="414"/>
        <end position="439"/>
    </location>
</feature>
<keyword evidence="5 6" id="KW-0472">Membrane</keyword>
<name>A0A9D1A2I7_9FIRM</name>
<comment type="caution">
    <text evidence="7">The sequence shown here is derived from an EMBL/GenBank/DDBJ whole genome shotgun (WGS) entry which is preliminary data.</text>
</comment>
<feature type="transmembrane region" description="Helical" evidence="6">
    <location>
        <begin position="142"/>
        <end position="165"/>
    </location>
</feature>
<dbReference type="PANTHER" id="PTHR43652:SF2">
    <property type="entry name" value="BASIC AMINO ACID ANTIPORTER YFCC-RELATED"/>
    <property type="match status" value="1"/>
</dbReference>
<dbReference type="PANTHER" id="PTHR43652">
    <property type="entry name" value="BASIC AMINO ACID ANTIPORTER YFCC-RELATED"/>
    <property type="match status" value="1"/>
</dbReference>
<protein>
    <submittedName>
        <fullName evidence="7">YfcC family protein</fullName>
    </submittedName>
</protein>
<feature type="transmembrane region" description="Helical" evidence="6">
    <location>
        <begin position="73"/>
        <end position="93"/>
    </location>
</feature>
<sequence>MEKKKFKFEMPSTCALLFMLTIFAAILTWVIPAGEFDTEQVENTTRVIAGTYHAIEQSPQGPWDVLTATIQGFQNSAVLLVMVMFIGAAVHLLQKTGAIEVAFKSIAGGGKNANDYVIAFAIMLFMTIGGACGVFANPTVALVPIGIILSQAIGLDAASGMMLVYLGAYSGFNIGWANPSTLGVAHPIAELPVFSGMGVRIFIHIINFIMTYVFVVMYMKRIRKDPTKSLNYEPGLKTSDFMGLQDEGNTAELSGHLSAGQLIALVSTLGAIVVVVIGSVLYGWGNSQFAAVFLLVSIIIGLTNGYGINGTTKEFIAGCSKMVNAGFIVGFANAISVVLTNGHILNTIVYYLSMPLSSVGSVLGANLMMVINTIINLFIPSGSGQAAVVMPLMVPTADLTGITRQVAVQAYQFGAGFADCVIPTAGTLMGSLGIAGIAWNKWVKNYAVLLAAQFVFAVIMLTILQTVGWTGV</sequence>
<keyword evidence="3 6" id="KW-0812">Transmembrane</keyword>
<comment type="subcellular location">
    <subcellularLocation>
        <location evidence="1">Cell membrane</location>
        <topology evidence="1">Multi-pass membrane protein</topology>
    </subcellularLocation>
</comment>
<dbReference type="GO" id="GO:0005886">
    <property type="term" value="C:plasma membrane"/>
    <property type="evidence" value="ECO:0007669"/>
    <property type="project" value="UniProtKB-SubCell"/>
</dbReference>
<feature type="transmembrane region" description="Helical" evidence="6">
    <location>
        <begin position="290"/>
        <end position="310"/>
    </location>
</feature>
<feature type="transmembrane region" description="Helical" evidence="6">
    <location>
        <begin position="12"/>
        <end position="31"/>
    </location>
</feature>
<reference evidence="7" key="2">
    <citation type="journal article" date="2021" name="PeerJ">
        <title>Extensive microbial diversity within the chicken gut microbiome revealed by metagenomics and culture.</title>
        <authorList>
            <person name="Gilroy R."/>
            <person name="Ravi A."/>
            <person name="Getino M."/>
            <person name="Pursley I."/>
            <person name="Horton D.L."/>
            <person name="Alikhan N.F."/>
            <person name="Baker D."/>
            <person name="Gharbi K."/>
            <person name="Hall N."/>
            <person name="Watson M."/>
            <person name="Adriaenssens E.M."/>
            <person name="Foster-Nyarko E."/>
            <person name="Jarju S."/>
            <person name="Secka A."/>
            <person name="Antonio M."/>
            <person name="Oren A."/>
            <person name="Chaudhuri R.R."/>
            <person name="La Ragione R."/>
            <person name="Hildebrand F."/>
            <person name="Pallen M.J."/>
        </authorList>
    </citation>
    <scope>NUCLEOTIDE SEQUENCE</scope>
    <source>
        <strain evidence="7">CHK180-2868</strain>
    </source>
</reference>
<evidence type="ECO:0000313" key="7">
    <source>
        <dbReference type="EMBL" id="HIR04644.1"/>
    </source>
</evidence>
<dbReference type="EMBL" id="DVGC01000006">
    <property type="protein sequence ID" value="HIR04644.1"/>
    <property type="molecule type" value="Genomic_DNA"/>
</dbReference>
<feature type="transmembrane region" description="Helical" evidence="6">
    <location>
        <begin position="262"/>
        <end position="284"/>
    </location>
</feature>
<dbReference type="InterPro" id="IPR051679">
    <property type="entry name" value="DASS-Related_Transporters"/>
</dbReference>
<dbReference type="Pfam" id="PF03606">
    <property type="entry name" value="DcuC"/>
    <property type="match status" value="1"/>
</dbReference>
<reference evidence="7" key="1">
    <citation type="submission" date="2020-10" db="EMBL/GenBank/DDBJ databases">
        <authorList>
            <person name="Gilroy R."/>
        </authorList>
    </citation>
    <scope>NUCLEOTIDE SEQUENCE</scope>
    <source>
        <strain evidence="7">CHK180-2868</strain>
    </source>
</reference>
<accession>A0A9D1A2I7</accession>
<evidence type="ECO:0000256" key="3">
    <source>
        <dbReference type="ARBA" id="ARBA00022692"/>
    </source>
</evidence>
<evidence type="ECO:0000256" key="1">
    <source>
        <dbReference type="ARBA" id="ARBA00004651"/>
    </source>
</evidence>
<proteinExistence type="predicted"/>
<evidence type="ECO:0000256" key="6">
    <source>
        <dbReference type="SAM" id="Phobius"/>
    </source>
</evidence>
<feature type="transmembrane region" description="Helical" evidence="6">
    <location>
        <begin position="201"/>
        <end position="219"/>
    </location>
</feature>
<evidence type="ECO:0000313" key="8">
    <source>
        <dbReference type="Proteomes" id="UP000824250"/>
    </source>
</evidence>
<dbReference type="AlphaFoldDB" id="A0A9D1A2I7"/>
<feature type="transmembrane region" description="Helical" evidence="6">
    <location>
        <begin position="113"/>
        <end position="136"/>
    </location>
</feature>
<dbReference type="InterPro" id="IPR018385">
    <property type="entry name" value="C4_dicarb_anaerob_car-like"/>
</dbReference>
<organism evidence="7 8">
    <name type="scientific">Candidatus Copromonas faecavium</name>
    <name type="common">nom. illeg.</name>
    <dbReference type="NCBI Taxonomy" id="2840740"/>
    <lineage>
        <taxon>Bacteria</taxon>
        <taxon>Bacillati</taxon>
        <taxon>Bacillota</taxon>
        <taxon>Clostridia</taxon>
        <taxon>Lachnospirales</taxon>
        <taxon>Lachnospiraceae</taxon>
        <taxon>Candidatus Copromonas (nom. illeg.)</taxon>
    </lineage>
</organism>
<keyword evidence="2" id="KW-1003">Cell membrane</keyword>
<evidence type="ECO:0000256" key="5">
    <source>
        <dbReference type="ARBA" id="ARBA00023136"/>
    </source>
</evidence>
<dbReference type="Proteomes" id="UP000824250">
    <property type="component" value="Unassembled WGS sequence"/>
</dbReference>
<evidence type="ECO:0000256" key="4">
    <source>
        <dbReference type="ARBA" id="ARBA00022989"/>
    </source>
</evidence>